<sequence length="347" mass="38646">MKLIVVMGREPAYTRNKVILDGLRAEGVELVECVDSAGNYPARFLKVMGKFLAGSRGDSDAVFVGFFGQPLMPFVSRLTRKPVALDAFLSGYDTMCFDRKKFPPDSARGRLFYRLDKSACERADVVLLDTNAYVDYFVETFGLAREKFRRVFVGAETNVFYPRDDGKNDGAFNVFYYCTFLPVHGVEHVLDAARILEGERDIRFKVVGAQKDKAGTLSGNIELVEWIDYSKLPESIAAADICLGGHFSNVAKASRVIAGKTFQFLAMRKATIVGDNQANRELLTHKKDTLMVKMADSESLASAIRELKQDEGLLNRIAGEGYRTFEENCTPEIIGAQVARIIREIIG</sequence>
<accession>A0A2N3G8C5</accession>
<reference evidence="2 3" key="1">
    <citation type="journal article" date="2017" name="ISME J.">
        <title>Potential for microbial H2 and metal transformations associated with novel bacteria and archaea in deep terrestrial subsurface sediments.</title>
        <authorList>
            <person name="Hernsdorf A.W."/>
            <person name="Amano Y."/>
            <person name="Miyakawa K."/>
            <person name="Ise K."/>
            <person name="Suzuki Y."/>
            <person name="Anantharaman K."/>
            <person name="Probst A."/>
            <person name="Burstein D."/>
            <person name="Thomas B.C."/>
            <person name="Banfield J.F."/>
        </authorList>
    </citation>
    <scope>NUCLEOTIDE SEQUENCE [LARGE SCALE GENOMIC DNA]</scope>
    <source>
        <strain evidence="2">HGW-Actinobacteria-3</strain>
    </source>
</reference>
<protein>
    <submittedName>
        <fullName evidence="2">Glycosyl transferase family 1</fullName>
    </submittedName>
</protein>
<evidence type="ECO:0000313" key="2">
    <source>
        <dbReference type="EMBL" id="PKQ28965.1"/>
    </source>
</evidence>
<evidence type="ECO:0000259" key="1">
    <source>
        <dbReference type="Pfam" id="PF13524"/>
    </source>
</evidence>
<dbReference type="Proteomes" id="UP000233654">
    <property type="component" value="Unassembled WGS sequence"/>
</dbReference>
<dbReference type="AlphaFoldDB" id="A0A2N3G8C5"/>
<feature type="domain" description="Spore protein YkvP/CgeB glycosyl transferase-like" evidence="1">
    <location>
        <begin position="200"/>
        <end position="330"/>
    </location>
</feature>
<dbReference type="SUPFAM" id="SSF53756">
    <property type="entry name" value="UDP-Glycosyltransferase/glycogen phosphorylase"/>
    <property type="match status" value="1"/>
</dbReference>
<dbReference type="Gene3D" id="3.40.50.2000">
    <property type="entry name" value="Glycogen Phosphorylase B"/>
    <property type="match status" value="1"/>
</dbReference>
<dbReference type="Pfam" id="PF13524">
    <property type="entry name" value="Glyco_trans_1_2"/>
    <property type="match status" value="1"/>
</dbReference>
<dbReference type="EMBL" id="PHEX01000001">
    <property type="protein sequence ID" value="PKQ28965.1"/>
    <property type="molecule type" value="Genomic_DNA"/>
</dbReference>
<comment type="caution">
    <text evidence="2">The sequence shown here is derived from an EMBL/GenBank/DDBJ whole genome shotgun (WGS) entry which is preliminary data.</text>
</comment>
<proteinExistence type="predicted"/>
<dbReference type="GO" id="GO:0016740">
    <property type="term" value="F:transferase activity"/>
    <property type="evidence" value="ECO:0007669"/>
    <property type="project" value="UniProtKB-KW"/>
</dbReference>
<name>A0A2N3G8C5_9ACTN</name>
<keyword evidence="2" id="KW-0808">Transferase</keyword>
<dbReference type="InterPro" id="IPR055259">
    <property type="entry name" value="YkvP/CgeB_Glyco_trans-like"/>
</dbReference>
<organism evidence="2 3">
    <name type="scientific">Candidatus Anoxymicrobium japonicum</name>
    <dbReference type="NCBI Taxonomy" id="2013648"/>
    <lineage>
        <taxon>Bacteria</taxon>
        <taxon>Bacillati</taxon>
        <taxon>Actinomycetota</taxon>
        <taxon>Candidatus Geothermincolia</taxon>
        <taxon>Candidatus Geothermincolales</taxon>
        <taxon>Candidatus Anoxymicrobiaceae</taxon>
        <taxon>Candidatus Anoxymicrobium</taxon>
    </lineage>
</organism>
<gene>
    <name evidence="2" type="ORF">CVT63_00160</name>
</gene>
<evidence type="ECO:0000313" key="3">
    <source>
        <dbReference type="Proteomes" id="UP000233654"/>
    </source>
</evidence>